<keyword evidence="4" id="KW-1185">Reference proteome</keyword>
<evidence type="ECO:0000313" key="4">
    <source>
        <dbReference type="Proteomes" id="UP000824890"/>
    </source>
</evidence>
<organism evidence="3 4">
    <name type="scientific">Brassica napus</name>
    <name type="common">Rape</name>
    <dbReference type="NCBI Taxonomy" id="3708"/>
    <lineage>
        <taxon>Eukaryota</taxon>
        <taxon>Viridiplantae</taxon>
        <taxon>Streptophyta</taxon>
        <taxon>Embryophyta</taxon>
        <taxon>Tracheophyta</taxon>
        <taxon>Spermatophyta</taxon>
        <taxon>Magnoliopsida</taxon>
        <taxon>eudicotyledons</taxon>
        <taxon>Gunneridae</taxon>
        <taxon>Pentapetalae</taxon>
        <taxon>rosids</taxon>
        <taxon>malvids</taxon>
        <taxon>Brassicales</taxon>
        <taxon>Brassicaceae</taxon>
        <taxon>Brassiceae</taxon>
        <taxon>Brassica</taxon>
    </lineage>
</organism>
<dbReference type="Pfam" id="PF13456">
    <property type="entry name" value="RVT_3"/>
    <property type="match status" value="1"/>
</dbReference>
<feature type="region of interest" description="Disordered" evidence="1">
    <location>
        <begin position="1"/>
        <end position="25"/>
    </location>
</feature>
<dbReference type="Proteomes" id="UP000824890">
    <property type="component" value="Unassembled WGS sequence"/>
</dbReference>
<dbReference type="PANTHER" id="PTHR47074:SF49">
    <property type="entry name" value="POLYNUCLEOTIDYL TRANSFERASE, RIBONUCLEASE H-LIKE SUPERFAMILY PROTEIN"/>
    <property type="match status" value="1"/>
</dbReference>
<dbReference type="CDD" id="cd06222">
    <property type="entry name" value="RNase_H_like"/>
    <property type="match status" value="1"/>
</dbReference>
<gene>
    <name evidence="3" type="ORF">HID58_081788</name>
</gene>
<dbReference type="InterPro" id="IPR002156">
    <property type="entry name" value="RNaseH_domain"/>
</dbReference>
<name>A0ABQ7Y8R4_BRANA</name>
<reference evidence="3 4" key="1">
    <citation type="submission" date="2021-05" db="EMBL/GenBank/DDBJ databases">
        <title>Genome Assembly of Synthetic Allotetraploid Brassica napus Reveals Homoeologous Exchanges between Subgenomes.</title>
        <authorList>
            <person name="Davis J.T."/>
        </authorList>
    </citation>
    <scope>NUCLEOTIDE SEQUENCE [LARGE SCALE GENOMIC DNA]</scope>
    <source>
        <strain evidence="4">cv. Da-Ae</strain>
        <tissue evidence="3">Seedling</tissue>
    </source>
</reference>
<dbReference type="EMBL" id="JAGKQM010000018">
    <property type="protein sequence ID" value="KAH0864577.1"/>
    <property type="molecule type" value="Genomic_DNA"/>
</dbReference>
<sequence>MTPKLPLRYSRNSISRRSPPLPMSENPHEAIGAMSICDDDPIDLLDNPCFLVFEENAMSLLGRLLNPPDCPYLREKVRVVKEVVASSSGGASNLKAPAMTVPPPGPAVPPGFSPMFPQLAEEECNAALKYVSHSDPTERQAWIMRVQQSITDKDLAGARQMPLISHNLEKGKGHVFGYERHSKMLSKTGGDEFFSSKSMPFKLSTGLVVSCGADDLEVSSSSSPIGPRMGSSTINHPTGTKSDGKKSRRRPQRWMRLSQTKACVAVNGHAGTDDAPNKSALTGFEEAVRRGWQGSDSSADIGILERIASCRKEMAKWKKSAGVNSRDNISWLSNSLEAEIALRELLLSMKRNKQVQKWCFVWLLKLRRNGDLLTPPAPSFGNRSSKSWQPPTSGVLKCNIGVSWNETQSISGAFWLLRDHNGAVLLHSRRAFSGVSSHMEAELLGFHFAVESMRSTHQWNIIFESHYTLARDALLNPAMFPRLRLVINEILSFLPCLQTWQMTYACEARNLPATKIAESVVRDRRFSSYIERGGPSWLLANLNAEAGMRLKLGPPSAYQRGS</sequence>
<dbReference type="InterPro" id="IPR052929">
    <property type="entry name" value="RNase_H-like_EbsB-rel"/>
</dbReference>
<dbReference type="PANTHER" id="PTHR47074">
    <property type="entry name" value="BNAC02G40300D PROTEIN"/>
    <property type="match status" value="1"/>
</dbReference>
<evidence type="ECO:0000313" key="3">
    <source>
        <dbReference type="EMBL" id="KAH0864577.1"/>
    </source>
</evidence>
<comment type="caution">
    <text evidence="3">The sequence shown here is derived from an EMBL/GenBank/DDBJ whole genome shotgun (WGS) entry which is preliminary data.</text>
</comment>
<feature type="region of interest" description="Disordered" evidence="1">
    <location>
        <begin position="219"/>
        <end position="253"/>
    </location>
</feature>
<evidence type="ECO:0000259" key="2">
    <source>
        <dbReference type="Pfam" id="PF13456"/>
    </source>
</evidence>
<feature type="domain" description="RNase H type-1" evidence="2">
    <location>
        <begin position="402"/>
        <end position="519"/>
    </location>
</feature>
<feature type="compositionally biased region" description="Polar residues" evidence="1">
    <location>
        <begin position="219"/>
        <end position="241"/>
    </location>
</feature>
<evidence type="ECO:0000256" key="1">
    <source>
        <dbReference type="SAM" id="MobiDB-lite"/>
    </source>
</evidence>
<proteinExistence type="predicted"/>
<dbReference type="InterPro" id="IPR044730">
    <property type="entry name" value="RNase_H-like_dom_plant"/>
</dbReference>
<protein>
    <recommendedName>
        <fullName evidence="2">RNase H type-1 domain-containing protein</fullName>
    </recommendedName>
</protein>
<accession>A0ABQ7Y8R4</accession>